<comment type="caution">
    <text evidence="2">The sequence shown here is derived from an EMBL/GenBank/DDBJ whole genome shotgun (WGS) entry which is preliminary data.</text>
</comment>
<dbReference type="EMBL" id="JACJII010000001">
    <property type="protein sequence ID" value="MBA9004393.1"/>
    <property type="molecule type" value="Genomic_DNA"/>
</dbReference>
<accession>A0A7W3R8J2</accession>
<dbReference type="RefSeq" id="WP_182705877.1">
    <property type="nucleotide sequence ID" value="NZ_JACJII010000001.1"/>
</dbReference>
<evidence type="ECO:0000313" key="2">
    <source>
        <dbReference type="EMBL" id="MBA9004393.1"/>
    </source>
</evidence>
<evidence type="ECO:0008006" key="4">
    <source>
        <dbReference type="Google" id="ProtNLM"/>
    </source>
</evidence>
<dbReference type="Pfam" id="PF09234">
    <property type="entry name" value="DUF1963"/>
    <property type="match status" value="1"/>
</dbReference>
<gene>
    <name evidence="2" type="ORF">HNR21_003275</name>
</gene>
<organism evidence="2 3">
    <name type="scientific">Thermomonospora cellulosilytica</name>
    <dbReference type="NCBI Taxonomy" id="1411118"/>
    <lineage>
        <taxon>Bacteria</taxon>
        <taxon>Bacillati</taxon>
        <taxon>Actinomycetota</taxon>
        <taxon>Actinomycetes</taxon>
        <taxon>Streptosporangiales</taxon>
        <taxon>Thermomonosporaceae</taxon>
        <taxon>Thermomonospora</taxon>
    </lineage>
</organism>
<dbReference type="InterPro" id="IPR015315">
    <property type="entry name" value="DUF1963"/>
</dbReference>
<dbReference type="InterPro" id="IPR035948">
    <property type="entry name" value="YwqG-like_sf"/>
</dbReference>
<keyword evidence="3" id="KW-1185">Reference proteome</keyword>
<feature type="region of interest" description="Disordered" evidence="1">
    <location>
        <begin position="38"/>
        <end position="62"/>
    </location>
</feature>
<evidence type="ECO:0000313" key="3">
    <source>
        <dbReference type="Proteomes" id="UP000539313"/>
    </source>
</evidence>
<dbReference type="AlphaFoldDB" id="A0A7W3R8J2"/>
<reference evidence="2 3" key="1">
    <citation type="submission" date="2020-08" db="EMBL/GenBank/DDBJ databases">
        <title>Sequencing the genomes of 1000 actinobacteria strains.</title>
        <authorList>
            <person name="Klenk H.-P."/>
        </authorList>
    </citation>
    <scope>NUCLEOTIDE SEQUENCE [LARGE SCALE GENOMIC DNA]</scope>
    <source>
        <strain evidence="2 3">DSM 45823</strain>
    </source>
</reference>
<dbReference type="Proteomes" id="UP000539313">
    <property type="component" value="Unassembled WGS sequence"/>
</dbReference>
<dbReference type="Gene3D" id="2.30.320.10">
    <property type="entry name" value="YwqG-like"/>
    <property type="match status" value="1"/>
</dbReference>
<name>A0A7W3R8J2_9ACTN</name>
<protein>
    <recommendedName>
        <fullName evidence="4">DUF1963 domain-containing protein</fullName>
    </recommendedName>
</protein>
<dbReference type="SUPFAM" id="SSF103032">
    <property type="entry name" value="Hypothetical protein YwqG"/>
    <property type="match status" value="1"/>
</dbReference>
<sequence>MTDLDQEFARARASAVRHLGEDLGERIAALGRAGFRLDLPEDGEETGRDEHGAPQGGSRLGGAALLAPGMPWPTFRDIPMTLLAVLDLAEFVPLLKDELPDGAADLVLNFFHSDPNVHLYDGGVNFWADPGTWRVVAAAKSEATVTAAPEPAVRFRPAPVRAVPFATYPEAEEPMVDALISGPSGDRFDFDVWNDLSARYRAWFQELPSYTRSGRHQAFGWPWILHHSPTDEGLRNLAERDPAAAATAPPPEDWRLLLQLNSDGRVLTEEGKAWWQWADFGELHFVIPAADLRAGDFSRVEAAVQG</sequence>
<evidence type="ECO:0000256" key="1">
    <source>
        <dbReference type="SAM" id="MobiDB-lite"/>
    </source>
</evidence>
<proteinExistence type="predicted"/>